<proteinExistence type="predicted"/>
<organism evidence="1">
    <name type="scientific">Rhizophora mucronata</name>
    <name type="common">Asiatic mangrove</name>
    <dbReference type="NCBI Taxonomy" id="61149"/>
    <lineage>
        <taxon>Eukaryota</taxon>
        <taxon>Viridiplantae</taxon>
        <taxon>Streptophyta</taxon>
        <taxon>Embryophyta</taxon>
        <taxon>Tracheophyta</taxon>
        <taxon>Spermatophyta</taxon>
        <taxon>Magnoliopsida</taxon>
        <taxon>eudicotyledons</taxon>
        <taxon>Gunneridae</taxon>
        <taxon>Pentapetalae</taxon>
        <taxon>rosids</taxon>
        <taxon>fabids</taxon>
        <taxon>Malpighiales</taxon>
        <taxon>Rhizophoraceae</taxon>
        <taxon>Rhizophora</taxon>
    </lineage>
</organism>
<dbReference type="EMBL" id="GGEC01068748">
    <property type="protein sequence ID" value="MBX49232.1"/>
    <property type="molecule type" value="Transcribed_RNA"/>
</dbReference>
<reference evidence="1" key="1">
    <citation type="submission" date="2018-02" db="EMBL/GenBank/DDBJ databases">
        <title>Rhizophora mucronata_Transcriptome.</title>
        <authorList>
            <person name="Meera S.P."/>
            <person name="Sreeshan A."/>
            <person name="Augustine A."/>
        </authorList>
    </citation>
    <scope>NUCLEOTIDE SEQUENCE</scope>
    <source>
        <tissue evidence="1">Leaf</tissue>
    </source>
</reference>
<evidence type="ECO:0000313" key="1">
    <source>
        <dbReference type="EMBL" id="MBX49232.1"/>
    </source>
</evidence>
<name>A0A2P2P3C3_RHIMU</name>
<accession>A0A2P2P3C3</accession>
<protein>
    <submittedName>
        <fullName evidence="1">Uncharacterized protein</fullName>
    </submittedName>
</protein>
<sequence length="65" mass="7537">MTQWLKTYNYSGPIFVNLDMPHPQQYFSKKDKCLKVLTYRLTISWHILAISATSSHAIVLHVTIS</sequence>
<dbReference type="AlphaFoldDB" id="A0A2P2P3C3"/>